<accession>A0A8J2LAB1</accession>
<reference evidence="1" key="1">
    <citation type="submission" date="2021-06" db="EMBL/GenBank/DDBJ databases">
        <authorList>
            <person name="Hodson N. C."/>
            <person name="Mongue J. A."/>
            <person name="Jaron S. K."/>
        </authorList>
    </citation>
    <scope>NUCLEOTIDE SEQUENCE</scope>
</reference>
<gene>
    <name evidence="1" type="ORF">AFUS01_LOCUS41419</name>
</gene>
<dbReference type="AlphaFoldDB" id="A0A8J2LAB1"/>
<feature type="non-terminal residue" evidence="1">
    <location>
        <position position="133"/>
    </location>
</feature>
<proteinExistence type="predicted"/>
<comment type="caution">
    <text evidence="1">The sequence shown here is derived from an EMBL/GenBank/DDBJ whole genome shotgun (WGS) entry which is preliminary data.</text>
</comment>
<evidence type="ECO:0000313" key="1">
    <source>
        <dbReference type="EMBL" id="CAG7831692.1"/>
    </source>
</evidence>
<dbReference type="Proteomes" id="UP000708208">
    <property type="component" value="Unassembled WGS sequence"/>
</dbReference>
<protein>
    <submittedName>
        <fullName evidence="1">Uncharacterized protein</fullName>
    </submittedName>
</protein>
<dbReference type="OrthoDB" id="7697120at2759"/>
<name>A0A8J2LAB1_9HEXA</name>
<sequence length="133" mass="15030">MLDMVKSGIRGGTSFCTRKIVTANCEKGPLGYDETKDCKHIVYNDKVSLNATAMLDKFPHSGYRWEEREKLKTIDWKTFAGQDETGYILNVSLAYPENIHDETSDLPLAPEKRRVKLNELSEGQQSSMKSLGL</sequence>
<evidence type="ECO:0000313" key="2">
    <source>
        <dbReference type="Proteomes" id="UP000708208"/>
    </source>
</evidence>
<keyword evidence="2" id="KW-1185">Reference proteome</keyword>
<dbReference type="EMBL" id="CAJVCH010561610">
    <property type="protein sequence ID" value="CAG7831692.1"/>
    <property type="molecule type" value="Genomic_DNA"/>
</dbReference>
<organism evidence="1 2">
    <name type="scientific">Allacma fusca</name>
    <dbReference type="NCBI Taxonomy" id="39272"/>
    <lineage>
        <taxon>Eukaryota</taxon>
        <taxon>Metazoa</taxon>
        <taxon>Ecdysozoa</taxon>
        <taxon>Arthropoda</taxon>
        <taxon>Hexapoda</taxon>
        <taxon>Collembola</taxon>
        <taxon>Symphypleona</taxon>
        <taxon>Sminthuridae</taxon>
        <taxon>Allacma</taxon>
    </lineage>
</organism>